<evidence type="ECO:0000313" key="2">
    <source>
        <dbReference type="Proteomes" id="UP000054928"/>
    </source>
</evidence>
<dbReference type="AlphaFoldDB" id="A0A0P1B734"/>
<name>A0A0P1B734_PLAHL</name>
<organism evidence="1 2">
    <name type="scientific">Plasmopara halstedii</name>
    <name type="common">Downy mildew of sunflower</name>
    <dbReference type="NCBI Taxonomy" id="4781"/>
    <lineage>
        <taxon>Eukaryota</taxon>
        <taxon>Sar</taxon>
        <taxon>Stramenopiles</taxon>
        <taxon>Oomycota</taxon>
        <taxon>Peronosporomycetes</taxon>
        <taxon>Peronosporales</taxon>
        <taxon>Peronosporaceae</taxon>
        <taxon>Plasmopara</taxon>
    </lineage>
</organism>
<dbReference type="Proteomes" id="UP000054928">
    <property type="component" value="Unassembled WGS sequence"/>
</dbReference>
<dbReference type="EMBL" id="CCYD01003090">
    <property type="protein sequence ID" value="CEG49721.1"/>
    <property type="molecule type" value="Genomic_DNA"/>
</dbReference>
<protein>
    <submittedName>
        <fullName evidence="1">Uncharacterized protein</fullName>
    </submittedName>
</protein>
<dbReference type="GeneID" id="59052978"/>
<reference evidence="2" key="1">
    <citation type="submission" date="2014-09" db="EMBL/GenBank/DDBJ databases">
        <authorList>
            <person name="Sharma Rahul"/>
            <person name="Thines Marco"/>
        </authorList>
    </citation>
    <scope>NUCLEOTIDE SEQUENCE [LARGE SCALE GENOMIC DNA]</scope>
</reference>
<keyword evidence="2" id="KW-1185">Reference proteome</keyword>
<proteinExistence type="predicted"/>
<dbReference type="RefSeq" id="XP_036263500.1">
    <property type="nucleotide sequence ID" value="XM_036407260.1"/>
</dbReference>
<sequence>MANPKHESLLVMIALKLSLPRTTLSSYERHLIKMLGVKLKFLSALLSPHKISIEKFSEPSKENEDRGEPYSVWKNLAYAPEQHVIGSGRDLESHYIHLYP</sequence>
<accession>A0A0P1B734</accession>
<evidence type="ECO:0000313" key="1">
    <source>
        <dbReference type="EMBL" id="CEG49721.1"/>
    </source>
</evidence>